<dbReference type="EMBL" id="FPAS01000002">
    <property type="protein sequence ID" value="SFT63802.1"/>
    <property type="molecule type" value="Genomic_DNA"/>
</dbReference>
<dbReference type="Proteomes" id="UP000236454">
    <property type="component" value="Unassembled WGS sequence"/>
</dbReference>
<accession>A0A1I6ZMC9</accession>
<evidence type="ECO:0000313" key="2">
    <source>
        <dbReference type="Proteomes" id="UP000236454"/>
    </source>
</evidence>
<dbReference type="OrthoDB" id="885042at2"/>
<keyword evidence="2" id="KW-1185">Reference proteome</keyword>
<name>A0A1I6ZMC9_9FLAO</name>
<organism evidence="1 2">
    <name type="scientific">Lishizhenia tianjinensis</name>
    <dbReference type="NCBI Taxonomy" id="477690"/>
    <lineage>
        <taxon>Bacteria</taxon>
        <taxon>Pseudomonadati</taxon>
        <taxon>Bacteroidota</taxon>
        <taxon>Flavobacteriia</taxon>
        <taxon>Flavobacteriales</taxon>
        <taxon>Crocinitomicaceae</taxon>
        <taxon>Lishizhenia</taxon>
    </lineage>
</organism>
<gene>
    <name evidence="1" type="ORF">SAMN05216474_1476</name>
</gene>
<protein>
    <submittedName>
        <fullName evidence="1">Uncharacterized protein</fullName>
    </submittedName>
</protein>
<dbReference type="STRING" id="477690.SAMN05216474_1476"/>
<proteinExistence type="predicted"/>
<reference evidence="1 2" key="1">
    <citation type="submission" date="2016-10" db="EMBL/GenBank/DDBJ databases">
        <authorList>
            <person name="de Groot N.N."/>
        </authorList>
    </citation>
    <scope>NUCLEOTIDE SEQUENCE [LARGE SCALE GENOMIC DNA]</scope>
    <source>
        <strain evidence="1 2">CGMCC 1.7005</strain>
    </source>
</reference>
<evidence type="ECO:0000313" key="1">
    <source>
        <dbReference type="EMBL" id="SFT63802.1"/>
    </source>
</evidence>
<sequence length="79" mass="8793">MLKTLLLTSVVVLFSSFQGKDVPDLAVQNQVYICKSTSAQRYHLKKSCRGLNACTHDIIAVSLATAKGTYQRSLCKWED</sequence>
<dbReference type="AlphaFoldDB" id="A0A1I6ZMC9"/>
<dbReference type="RefSeq" id="WP_090247721.1">
    <property type="nucleotide sequence ID" value="NZ_FPAS01000002.1"/>
</dbReference>